<reference evidence="2" key="1">
    <citation type="submission" date="2025-08" db="UniProtKB">
        <authorList>
            <consortium name="RefSeq"/>
        </authorList>
    </citation>
    <scope>IDENTIFICATION</scope>
    <source>
        <tissue evidence="2">Total insect</tissue>
    </source>
</reference>
<gene>
    <name evidence="2" type="primary">LOC117647368</name>
</gene>
<dbReference type="GeneID" id="117647368"/>
<dbReference type="KEGG" id="tpal:117647368"/>
<keyword evidence="1" id="KW-1185">Reference proteome</keyword>
<accession>A0A6P8Z588</accession>
<protein>
    <submittedName>
        <fullName evidence="2">Uncharacterized protein LOC117647368</fullName>
    </submittedName>
</protein>
<proteinExistence type="predicted"/>
<name>A0A6P8Z588_THRPL</name>
<dbReference type="Proteomes" id="UP000515158">
    <property type="component" value="Unplaced"/>
</dbReference>
<dbReference type="InParanoid" id="A0A6P8Z588"/>
<evidence type="ECO:0000313" key="2">
    <source>
        <dbReference type="RefSeq" id="XP_034244981.1"/>
    </source>
</evidence>
<dbReference type="AlphaFoldDB" id="A0A6P8Z588"/>
<organism evidence="2">
    <name type="scientific">Thrips palmi</name>
    <name type="common">Melon thrips</name>
    <dbReference type="NCBI Taxonomy" id="161013"/>
    <lineage>
        <taxon>Eukaryota</taxon>
        <taxon>Metazoa</taxon>
        <taxon>Ecdysozoa</taxon>
        <taxon>Arthropoda</taxon>
        <taxon>Hexapoda</taxon>
        <taxon>Insecta</taxon>
        <taxon>Pterygota</taxon>
        <taxon>Neoptera</taxon>
        <taxon>Paraneoptera</taxon>
        <taxon>Thysanoptera</taxon>
        <taxon>Terebrantia</taxon>
        <taxon>Thripoidea</taxon>
        <taxon>Thripidae</taxon>
        <taxon>Thrips</taxon>
    </lineage>
</organism>
<dbReference type="RefSeq" id="XP_034244981.1">
    <property type="nucleotide sequence ID" value="XM_034389090.1"/>
</dbReference>
<sequence>MVTLALTVTREEGWMFLGLCGEASCSAVGVIGATEDNRFSFTSRVTSSNSVVGDGAVWQSQTRGPRRFVRGQTLRFIVHRRTETLMDVWLEPAPSKKATIPLERDRKFLKVATDAGNVEYLGAAGALADRGYRLAVAEEVRVEVRPSSAQGWLFVGLCGAAS</sequence>
<dbReference type="OrthoDB" id="10473108at2759"/>
<evidence type="ECO:0000313" key="1">
    <source>
        <dbReference type="Proteomes" id="UP000515158"/>
    </source>
</evidence>